<evidence type="ECO:0000256" key="2">
    <source>
        <dbReference type="RuleBase" id="RU003875"/>
    </source>
</evidence>
<dbReference type="GO" id="GO:0008199">
    <property type="term" value="F:ferric iron binding"/>
    <property type="evidence" value="ECO:0007669"/>
    <property type="project" value="InterPro"/>
</dbReference>
<dbReference type="PIRSF" id="PIRSF005900">
    <property type="entry name" value="Dps"/>
    <property type="match status" value="1"/>
</dbReference>
<dbReference type="Pfam" id="PF00210">
    <property type="entry name" value="Ferritin"/>
    <property type="match status" value="1"/>
</dbReference>
<protein>
    <recommendedName>
        <fullName evidence="3">Ferritin/DPS domain-containing protein</fullName>
    </recommendedName>
</protein>
<dbReference type="InterPro" id="IPR012347">
    <property type="entry name" value="Ferritin-like"/>
</dbReference>
<feature type="domain" description="Ferritin/DPS" evidence="3">
    <location>
        <begin position="41"/>
        <end position="177"/>
    </location>
</feature>
<dbReference type="InterPro" id="IPR009078">
    <property type="entry name" value="Ferritin-like_SF"/>
</dbReference>
<dbReference type="AlphaFoldDB" id="A0A401ZPI7"/>
<dbReference type="PANTHER" id="PTHR42932:SF3">
    <property type="entry name" value="DNA PROTECTION DURING STARVATION PROTEIN"/>
    <property type="match status" value="1"/>
</dbReference>
<dbReference type="OrthoDB" id="9797023at2"/>
<dbReference type="InterPro" id="IPR008331">
    <property type="entry name" value="Ferritin_DPS_dom"/>
</dbReference>
<name>A0A401ZPI7_9CHLR</name>
<dbReference type="EMBL" id="BIFQ01000002">
    <property type="protein sequence ID" value="GCE08704.1"/>
    <property type="molecule type" value="Genomic_DNA"/>
</dbReference>
<keyword evidence="5" id="KW-1185">Reference proteome</keyword>
<evidence type="ECO:0000259" key="3">
    <source>
        <dbReference type="Pfam" id="PF00210"/>
    </source>
</evidence>
<proteinExistence type="inferred from homology"/>
<dbReference type="PANTHER" id="PTHR42932">
    <property type="entry name" value="GENERAL STRESS PROTEIN 20U"/>
    <property type="match status" value="1"/>
</dbReference>
<evidence type="ECO:0000313" key="5">
    <source>
        <dbReference type="Proteomes" id="UP000287224"/>
    </source>
</evidence>
<evidence type="ECO:0000313" key="4">
    <source>
        <dbReference type="EMBL" id="GCE08704.1"/>
    </source>
</evidence>
<dbReference type="Gene3D" id="1.20.1260.10">
    <property type="match status" value="1"/>
</dbReference>
<dbReference type="PRINTS" id="PR01346">
    <property type="entry name" value="HELNAPAPROT"/>
</dbReference>
<dbReference type="RefSeq" id="WP_126601211.1">
    <property type="nucleotide sequence ID" value="NZ_BIFQ01000002.1"/>
</dbReference>
<sequence>MTTKEKPTSRHTATQQKAIASQLATVTDLTPEEVQSVVTVLNPLIADAFALYTKTKNFHWHLAGSHFRDYHLLFDEQAEDILASIDVMAERVRRIGGTTIRSIKHISQLQTIQDDNDEFVPAGEMAKRLMNDNAHMAQMLRAAIEIIESHHDNATANALEELLDQAERRKWFLFEIVQGQDNAG</sequence>
<dbReference type="CDD" id="cd01043">
    <property type="entry name" value="DPS"/>
    <property type="match status" value="1"/>
</dbReference>
<accession>A0A401ZPI7</accession>
<dbReference type="InterPro" id="IPR002177">
    <property type="entry name" value="DPS_DNA-bd"/>
</dbReference>
<organism evidence="4 5">
    <name type="scientific">Dictyobacter aurantiacus</name>
    <dbReference type="NCBI Taxonomy" id="1936993"/>
    <lineage>
        <taxon>Bacteria</taxon>
        <taxon>Bacillati</taxon>
        <taxon>Chloroflexota</taxon>
        <taxon>Ktedonobacteria</taxon>
        <taxon>Ktedonobacterales</taxon>
        <taxon>Dictyobacteraceae</taxon>
        <taxon>Dictyobacter</taxon>
    </lineage>
</organism>
<dbReference type="Proteomes" id="UP000287224">
    <property type="component" value="Unassembled WGS sequence"/>
</dbReference>
<reference evidence="5" key="1">
    <citation type="submission" date="2018-12" db="EMBL/GenBank/DDBJ databases">
        <title>Tengunoibacter tsumagoiensis gen. nov., sp. nov., Dictyobacter kobayashii sp. nov., D. alpinus sp. nov., and D. joshuensis sp. nov. and description of Dictyobacteraceae fam. nov. within the order Ktedonobacterales isolated from Tengu-no-mugimeshi.</title>
        <authorList>
            <person name="Wang C.M."/>
            <person name="Zheng Y."/>
            <person name="Sakai Y."/>
            <person name="Toyoda A."/>
            <person name="Minakuchi Y."/>
            <person name="Abe K."/>
            <person name="Yokota A."/>
            <person name="Yabe S."/>
        </authorList>
    </citation>
    <scope>NUCLEOTIDE SEQUENCE [LARGE SCALE GENOMIC DNA]</scope>
    <source>
        <strain evidence="5">S-27</strain>
    </source>
</reference>
<evidence type="ECO:0000256" key="1">
    <source>
        <dbReference type="ARBA" id="ARBA00009497"/>
    </source>
</evidence>
<comment type="caution">
    <text evidence="4">The sequence shown here is derived from an EMBL/GenBank/DDBJ whole genome shotgun (WGS) entry which is preliminary data.</text>
</comment>
<gene>
    <name evidence="4" type="ORF">KDAU_60330</name>
</gene>
<dbReference type="SUPFAM" id="SSF47240">
    <property type="entry name" value="Ferritin-like"/>
    <property type="match status" value="1"/>
</dbReference>
<comment type="similarity">
    <text evidence="1 2">Belongs to the Dps family.</text>
</comment>